<organism evidence="2">
    <name type="scientific">uncultured Zunongwangia sp</name>
    <dbReference type="NCBI Taxonomy" id="941974"/>
    <lineage>
        <taxon>Bacteria</taxon>
        <taxon>Pseudomonadati</taxon>
        <taxon>Bacteroidota</taxon>
        <taxon>Flavobacteriia</taxon>
        <taxon>Flavobacteriales</taxon>
        <taxon>Flavobacteriaceae</taxon>
        <taxon>Zunongwangia</taxon>
        <taxon>environmental samples</taxon>
    </lineage>
</organism>
<protein>
    <submittedName>
        <fullName evidence="2">CAZy families GH2|CBM57 protein</fullName>
    </submittedName>
</protein>
<feature type="non-terminal residue" evidence="2">
    <location>
        <position position="1"/>
    </location>
</feature>
<feature type="non-terminal residue" evidence="2">
    <location>
        <position position="170"/>
    </location>
</feature>
<evidence type="ECO:0000256" key="1">
    <source>
        <dbReference type="ARBA" id="ARBA00007401"/>
    </source>
</evidence>
<comment type="similarity">
    <text evidence="1">Belongs to the glycosyl hydrolase 2 family.</text>
</comment>
<dbReference type="PANTHER" id="PTHR10066">
    <property type="entry name" value="BETA-GLUCURONIDASE"/>
    <property type="match status" value="1"/>
</dbReference>
<proteinExistence type="inferred from homology"/>
<accession>A0A060CGZ1</accession>
<dbReference type="GO" id="GO:0030246">
    <property type="term" value="F:carbohydrate binding"/>
    <property type="evidence" value="ECO:0007669"/>
    <property type="project" value="TreeGrafter"/>
</dbReference>
<name>A0A060CGZ1_9FLAO</name>
<dbReference type="SUPFAM" id="SSF51445">
    <property type="entry name" value="(Trans)glycosidases"/>
    <property type="match status" value="1"/>
</dbReference>
<dbReference type="EMBL" id="KF124711">
    <property type="protein sequence ID" value="AIA92031.1"/>
    <property type="molecule type" value="Genomic_DNA"/>
</dbReference>
<sequence length="170" mass="19705">KMRDKIDRPTLLTRTTALAKKLNHLAHQEDSGRVTAMTLEYTYADEYLSSGIGKVCDVLGWNLYIGWYQPDMHLFGPYLDKWHKKYPNQSFIITEYGAGSDPRMHSLWPERYDFSIEYQEELLESYYRQIMERDFVAGATVWNSFDFNSAGRLDAVPNLNDKGLMTADGV</sequence>
<dbReference type="GO" id="GO:0004566">
    <property type="term" value="F:beta-glucuronidase activity"/>
    <property type="evidence" value="ECO:0007669"/>
    <property type="project" value="TreeGrafter"/>
</dbReference>
<dbReference type="GO" id="GO:0019391">
    <property type="term" value="P:glucuronoside catabolic process"/>
    <property type="evidence" value="ECO:0007669"/>
    <property type="project" value="TreeGrafter"/>
</dbReference>
<dbReference type="Gene3D" id="3.20.20.80">
    <property type="entry name" value="Glycosidases"/>
    <property type="match status" value="1"/>
</dbReference>
<reference evidence="2" key="1">
    <citation type="journal article" date="2013" name="Environ. Microbiol.">
        <title>Seasonally variable intestinal metagenomes of the red palm weevil (Rhynchophorus ferrugineus).</title>
        <authorList>
            <person name="Jia S."/>
            <person name="Zhang X."/>
            <person name="Zhang G."/>
            <person name="Yin A."/>
            <person name="Zhang S."/>
            <person name="Li F."/>
            <person name="Wang L."/>
            <person name="Zhao D."/>
            <person name="Yun Q."/>
            <person name="Tala"/>
            <person name="Wang J."/>
            <person name="Sun G."/>
            <person name="Baabdullah M."/>
            <person name="Yu X."/>
            <person name="Hu S."/>
            <person name="Al-Mssallem I.S."/>
            <person name="Yu J."/>
        </authorList>
    </citation>
    <scope>NUCLEOTIDE SEQUENCE</scope>
</reference>
<dbReference type="InterPro" id="IPR017853">
    <property type="entry name" value="GH"/>
</dbReference>
<evidence type="ECO:0000313" key="2">
    <source>
        <dbReference type="EMBL" id="AIA92031.1"/>
    </source>
</evidence>
<dbReference type="AlphaFoldDB" id="A0A060CGZ1"/>
<dbReference type="PANTHER" id="PTHR10066:SF67">
    <property type="entry name" value="BETA-GLUCURONIDASE"/>
    <property type="match status" value="1"/>
</dbReference>